<protein>
    <submittedName>
        <fullName evidence="3">Fe-S cluster assembly protein SufD</fullName>
    </submittedName>
</protein>
<dbReference type="InterPro" id="IPR037284">
    <property type="entry name" value="SUF_FeS_clus_asmbl_SufBD_sf"/>
</dbReference>
<dbReference type="InterPro" id="IPR011542">
    <property type="entry name" value="SUF_FeS_clus_asmbl_SufD"/>
</dbReference>
<evidence type="ECO:0000313" key="3">
    <source>
        <dbReference type="EMBL" id="NMP21178.1"/>
    </source>
</evidence>
<gene>
    <name evidence="3" type="primary">sufD</name>
    <name evidence="3" type="ORF">HIJ39_02235</name>
</gene>
<dbReference type="InterPro" id="IPR055346">
    <property type="entry name" value="Fe-S_cluster_assembly_SufBD"/>
</dbReference>
<dbReference type="Proteomes" id="UP000533476">
    <property type="component" value="Unassembled WGS sequence"/>
</dbReference>
<dbReference type="PANTHER" id="PTHR30508">
    <property type="entry name" value="FES CLUSTER ASSEMBLY PROTEIN SUF"/>
    <property type="match status" value="1"/>
</dbReference>
<sequence length="426" mass="46954">MQDTLTTATENTFRDWIESRKALEPEWMHQRRLLAAEASFALDWPKLERTPLKKRRLDQIPLFPAATTKTAIPPEATDEAAAIVRWRGRNVVSVSVPQALADRGVVLRPLTDALDQEPVREHLGRLLDEREDKVAALNAALWTAGTYLFVPGNLPEPLSVSLEIDLGAEDTALFSRNLIVVGRNSRVLVTERITGGPESAKMLLAHNTEVVVSEGASVQYGSIQQASERVEGFIHRQADLQNDAHIEWLIGEFGSALLVGDHVSQLNQPGASTKSITVFFGSAQQHQDFTAKSFHHAPHTVSDMVARGVMKGRARSVFTGLTQIDKGARGSDGRQKEQTLMLSEEARADAIPSLLIDERDVYAAHAASAGPIDKAAVFYLTSRGLTEKEAERMIVHGFLAPVIDKIPNDPLRDQVWQAVERKIVHD</sequence>
<evidence type="ECO:0000259" key="2">
    <source>
        <dbReference type="Pfam" id="PF01458"/>
    </source>
</evidence>
<dbReference type="NCBIfam" id="TIGR01981">
    <property type="entry name" value="sufD"/>
    <property type="match status" value="1"/>
</dbReference>
<reference evidence="3 4" key="1">
    <citation type="submission" date="2020-04" db="EMBL/GenBank/DDBJ databases">
        <authorList>
            <person name="Zhang R."/>
            <person name="Schippers A."/>
        </authorList>
    </citation>
    <scope>NUCLEOTIDE SEQUENCE [LARGE SCALE GENOMIC DNA]</scope>
    <source>
        <strain evidence="3 4">DSM 109850</strain>
    </source>
</reference>
<dbReference type="GO" id="GO:0016226">
    <property type="term" value="P:iron-sulfur cluster assembly"/>
    <property type="evidence" value="ECO:0007669"/>
    <property type="project" value="InterPro"/>
</dbReference>
<feature type="domain" description="SUF system FeS cluster assembly SufBD core" evidence="2">
    <location>
        <begin position="168"/>
        <end position="398"/>
    </location>
</feature>
<proteinExistence type="inferred from homology"/>
<dbReference type="PANTHER" id="PTHR30508:SF1">
    <property type="entry name" value="UPF0051 PROTEIN ABCI8, CHLOROPLASTIC-RELATED"/>
    <property type="match status" value="1"/>
</dbReference>
<evidence type="ECO:0000256" key="1">
    <source>
        <dbReference type="ARBA" id="ARBA00043967"/>
    </source>
</evidence>
<evidence type="ECO:0000313" key="4">
    <source>
        <dbReference type="Proteomes" id="UP000533476"/>
    </source>
</evidence>
<accession>A0A7Y0L174</accession>
<dbReference type="InterPro" id="IPR000825">
    <property type="entry name" value="SUF_FeS_clus_asmbl_SufBD_core"/>
</dbReference>
<dbReference type="AlphaFoldDB" id="A0A7Y0L174"/>
<dbReference type="Pfam" id="PF01458">
    <property type="entry name" value="SUFBD_core"/>
    <property type="match status" value="1"/>
</dbReference>
<dbReference type="SUPFAM" id="SSF101960">
    <property type="entry name" value="Stabilizer of iron transporter SufD"/>
    <property type="match status" value="1"/>
</dbReference>
<keyword evidence="4" id="KW-1185">Reference proteome</keyword>
<comment type="caution">
    <text evidence="3">The sequence shown here is derived from an EMBL/GenBank/DDBJ whole genome shotgun (WGS) entry which is preliminary data.</text>
</comment>
<name>A0A7Y0L174_9FIRM</name>
<dbReference type="EMBL" id="JABBVZ010000004">
    <property type="protein sequence ID" value="NMP21178.1"/>
    <property type="molecule type" value="Genomic_DNA"/>
</dbReference>
<dbReference type="RefSeq" id="WP_169096245.1">
    <property type="nucleotide sequence ID" value="NZ_JABBVZ010000004.1"/>
</dbReference>
<organism evidence="3 4">
    <name type="scientific">Sulfobacillus harzensis</name>
    <dbReference type="NCBI Taxonomy" id="2729629"/>
    <lineage>
        <taxon>Bacteria</taxon>
        <taxon>Bacillati</taxon>
        <taxon>Bacillota</taxon>
        <taxon>Clostridia</taxon>
        <taxon>Eubacteriales</taxon>
        <taxon>Clostridiales Family XVII. Incertae Sedis</taxon>
        <taxon>Sulfobacillus</taxon>
    </lineage>
</organism>
<comment type="similarity">
    <text evidence="1">Belongs to the iron-sulfur cluster assembly SufBD family.</text>
</comment>